<name>A0ABQ3RZI3_9ACTN</name>
<protein>
    <recommendedName>
        <fullName evidence="3">Secreted protein</fullName>
    </recommendedName>
</protein>
<evidence type="ECO:0000313" key="1">
    <source>
        <dbReference type="EMBL" id="GHI61172.1"/>
    </source>
</evidence>
<evidence type="ECO:0008006" key="3">
    <source>
        <dbReference type="Google" id="ProtNLM"/>
    </source>
</evidence>
<organism evidence="1 2">
    <name type="scientific">Streptomyces asoensis</name>
    <dbReference type="NCBI Taxonomy" id="249586"/>
    <lineage>
        <taxon>Bacteria</taxon>
        <taxon>Bacillati</taxon>
        <taxon>Actinomycetota</taxon>
        <taxon>Actinomycetes</taxon>
        <taxon>Kitasatosporales</taxon>
        <taxon>Streptomycetaceae</taxon>
        <taxon>Streptomyces</taxon>
    </lineage>
</organism>
<sequence>MWEGRETVGAGTARPTVRRLVLALVVLLASVLLAVAVPDSARAASSSAPCPGRKVRTLPFSTGSVLVFKDGAYVCAVTVQKNPGTRRLVSVSVQARGHVAVRKSRKDTRSSPPVRVYAGHRCVRVTGAVGSGSYRSGWFLC</sequence>
<evidence type="ECO:0000313" key="2">
    <source>
        <dbReference type="Proteomes" id="UP000649259"/>
    </source>
</evidence>
<dbReference type="Proteomes" id="UP000649259">
    <property type="component" value="Unassembled WGS sequence"/>
</dbReference>
<comment type="caution">
    <text evidence="1">The sequence shown here is derived from an EMBL/GenBank/DDBJ whole genome shotgun (WGS) entry which is preliminary data.</text>
</comment>
<proteinExistence type="predicted"/>
<dbReference type="EMBL" id="BNEB01000003">
    <property type="protein sequence ID" value="GHI61172.1"/>
    <property type="molecule type" value="Genomic_DNA"/>
</dbReference>
<reference evidence="2" key="1">
    <citation type="submission" date="2023-07" db="EMBL/GenBank/DDBJ databases">
        <title>Whole genome shotgun sequence of Streptomyces cacaoi subsp. asoensis NBRC 13813.</title>
        <authorList>
            <person name="Komaki H."/>
            <person name="Tamura T."/>
        </authorList>
    </citation>
    <scope>NUCLEOTIDE SEQUENCE [LARGE SCALE GENOMIC DNA]</scope>
    <source>
        <strain evidence="2">NBRC 13813</strain>
    </source>
</reference>
<gene>
    <name evidence="1" type="ORF">Saso_28220</name>
</gene>
<accession>A0ABQ3RZI3</accession>
<keyword evidence="2" id="KW-1185">Reference proteome</keyword>